<dbReference type="AlphaFoldDB" id="A0A645H2M8"/>
<proteinExistence type="predicted"/>
<sequence>MAKKQVFVLHSAEDEPRLWEVKCPMCLKLYGKTVRPYSKREIKLKGGTIHDNCFVRFCSDCECEYGWGAKIDHADYDALHLYDLQTGKIKKDIKD</sequence>
<organism evidence="1">
    <name type="scientific">bioreactor metagenome</name>
    <dbReference type="NCBI Taxonomy" id="1076179"/>
    <lineage>
        <taxon>unclassified sequences</taxon>
        <taxon>metagenomes</taxon>
        <taxon>ecological metagenomes</taxon>
    </lineage>
</organism>
<reference evidence="1" key="1">
    <citation type="submission" date="2019-08" db="EMBL/GenBank/DDBJ databases">
        <authorList>
            <person name="Kucharzyk K."/>
            <person name="Murdoch R.W."/>
            <person name="Higgins S."/>
            <person name="Loffler F."/>
        </authorList>
    </citation>
    <scope>NUCLEOTIDE SEQUENCE</scope>
</reference>
<dbReference type="EMBL" id="VSSQ01085700">
    <property type="protein sequence ID" value="MPN33275.1"/>
    <property type="molecule type" value="Genomic_DNA"/>
</dbReference>
<evidence type="ECO:0000313" key="1">
    <source>
        <dbReference type="EMBL" id="MPN33275.1"/>
    </source>
</evidence>
<gene>
    <name evidence="1" type="ORF">SDC9_180760</name>
</gene>
<protein>
    <submittedName>
        <fullName evidence="1">Uncharacterized protein</fullName>
    </submittedName>
</protein>
<accession>A0A645H2M8</accession>
<comment type="caution">
    <text evidence="1">The sequence shown here is derived from an EMBL/GenBank/DDBJ whole genome shotgun (WGS) entry which is preliminary data.</text>
</comment>
<name>A0A645H2M8_9ZZZZ</name>